<organism evidence="5">
    <name type="scientific">marine metagenome</name>
    <dbReference type="NCBI Taxonomy" id="408172"/>
    <lineage>
        <taxon>unclassified sequences</taxon>
        <taxon>metagenomes</taxon>
        <taxon>ecological metagenomes</taxon>
    </lineage>
</organism>
<accession>A0A383A7Q4</accession>
<name>A0A383A7Q4_9ZZZZ</name>
<evidence type="ECO:0000256" key="2">
    <source>
        <dbReference type="ARBA" id="ARBA00022785"/>
    </source>
</evidence>
<evidence type="ECO:0000256" key="1">
    <source>
        <dbReference type="ARBA" id="ARBA00022490"/>
    </source>
</evidence>
<dbReference type="GO" id="GO:0005737">
    <property type="term" value="C:cytoplasm"/>
    <property type="evidence" value="ECO:0007669"/>
    <property type="project" value="InterPro"/>
</dbReference>
<dbReference type="HAMAP" id="MF_00818">
    <property type="entry name" value="QueF_type1"/>
    <property type="match status" value="1"/>
</dbReference>
<evidence type="ECO:0000256" key="3">
    <source>
        <dbReference type="ARBA" id="ARBA00022857"/>
    </source>
</evidence>
<dbReference type="InterPro" id="IPR029500">
    <property type="entry name" value="QueF"/>
</dbReference>
<dbReference type="GO" id="GO:0008616">
    <property type="term" value="P:tRNA queuosine(34) biosynthetic process"/>
    <property type="evidence" value="ECO:0007669"/>
    <property type="project" value="UniProtKB-KW"/>
</dbReference>
<dbReference type="GO" id="GO:0033739">
    <property type="term" value="F:preQ1 synthase activity"/>
    <property type="evidence" value="ECO:0007669"/>
    <property type="project" value="InterPro"/>
</dbReference>
<dbReference type="NCBIfam" id="TIGR03139">
    <property type="entry name" value="QueF-II"/>
    <property type="match status" value="1"/>
</dbReference>
<dbReference type="EMBL" id="UINC01189784">
    <property type="protein sequence ID" value="SVE03631.1"/>
    <property type="molecule type" value="Genomic_DNA"/>
</dbReference>
<dbReference type="InterPro" id="IPR043133">
    <property type="entry name" value="GTP-CH-I_C/QueF"/>
</dbReference>
<dbReference type="PANTHER" id="PTHR34354:SF1">
    <property type="entry name" value="NADPH-DEPENDENT 7-CYANO-7-DEAZAGUANINE REDUCTASE"/>
    <property type="match status" value="1"/>
</dbReference>
<dbReference type="Gene3D" id="3.30.1130.10">
    <property type="match status" value="1"/>
</dbReference>
<dbReference type="InterPro" id="IPR050084">
    <property type="entry name" value="NADPH_dep_7-cyano-7-deazaG_red"/>
</dbReference>
<evidence type="ECO:0000256" key="4">
    <source>
        <dbReference type="ARBA" id="ARBA00023002"/>
    </source>
</evidence>
<protein>
    <recommendedName>
        <fullName evidence="6">NADPH-dependent 7-cyano-7-deazaguanine reductase N-terminal domain-containing protein</fullName>
    </recommendedName>
</protein>
<dbReference type="Pfam" id="PF14489">
    <property type="entry name" value="QueF"/>
    <property type="match status" value="1"/>
</dbReference>
<dbReference type="PANTHER" id="PTHR34354">
    <property type="entry name" value="NADPH-DEPENDENT 7-CYANO-7-DEAZAGUANINE REDUCTASE"/>
    <property type="match status" value="1"/>
</dbReference>
<gene>
    <name evidence="5" type="ORF">METZ01_LOCUS456485</name>
</gene>
<evidence type="ECO:0000313" key="5">
    <source>
        <dbReference type="EMBL" id="SVE03631.1"/>
    </source>
</evidence>
<reference evidence="5" key="1">
    <citation type="submission" date="2018-05" db="EMBL/GenBank/DDBJ databases">
        <authorList>
            <person name="Lanie J.A."/>
            <person name="Ng W.-L."/>
            <person name="Kazmierczak K.M."/>
            <person name="Andrzejewski T.M."/>
            <person name="Davidsen T.M."/>
            <person name="Wayne K.J."/>
            <person name="Tettelin H."/>
            <person name="Glass J.I."/>
            <person name="Rusch D."/>
            <person name="Podicherti R."/>
            <person name="Tsui H.-C.T."/>
            <person name="Winkler M.E."/>
        </authorList>
    </citation>
    <scope>NUCLEOTIDE SEQUENCE</scope>
</reference>
<proteinExistence type="inferred from homology"/>
<dbReference type="SUPFAM" id="SSF55620">
    <property type="entry name" value="Tetrahydrobiopterin biosynthesis enzymes-like"/>
    <property type="match status" value="1"/>
</dbReference>
<sequence length="118" mass="13706">MKENNQPIYTDLEVVANEYKNRNYSIEISIPEFNCVCPKTDLPDFGTIYITYVPDQYIVELKSLKLYIVKYRNIGIFHEHVTNRILDDFKKICSPKQIKVTGDFNPRGGIKTIVKSSL</sequence>
<keyword evidence="2" id="KW-0671">Queuosine biosynthesis</keyword>
<dbReference type="PIRSF" id="PIRSF027377">
    <property type="entry name" value="Nitrile_oxidored_QueF"/>
    <property type="match status" value="1"/>
</dbReference>
<keyword evidence="3" id="KW-0521">NADP</keyword>
<keyword evidence="4" id="KW-0560">Oxidoreductase</keyword>
<keyword evidence="1" id="KW-0963">Cytoplasm</keyword>
<dbReference type="AlphaFoldDB" id="A0A383A7Q4"/>
<evidence type="ECO:0008006" key="6">
    <source>
        <dbReference type="Google" id="ProtNLM"/>
    </source>
</evidence>
<dbReference type="InterPro" id="IPR016856">
    <property type="entry name" value="QueF_type1"/>
</dbReference>